<keyword evidence="3" id="KW-1185">Reference proteome</keyword>
<evidence type="ECO:0000313" key="3">
    <source>
        <dbReference type="Proteomes" id="UP000325315"/>
    </source>
</evidence>
<organism evidence="2 3">
    <name type="scientific">Gossypium australe</name>
    <dbReference type="NCBI Taxonomy" id="47621"/>
    <lineage>
        <taxon>Eukaryota</taxon>
        <taxon>Viridiplantae</taxon>
        <taxon>Streptophyta</taxon>
        <taxon>Embryophyta</taxon>
        <taxon>Tracheophyta</taxon>
        <taxon>Spermatophyta</taxon>
        <taxon>Magnoliopsida</taxon>
        <taxon>eudicotyledons</taxon>
        <taxon>Gunneridae</taxon>
        <taxon>Pentapetalae</taxon>
        <taxon>rosids</taxon>
        <taxon>malvids</taxon>
        <taxon>Malvales</taxon>
        <taxon>Malvaceae</taxon>
        <taxon>Malvoideae</taxon>
        <taxon>Gossypium</taxon>
    </lineage>
</organism>
<dbReference type="EMBL" id="SMMG02000005">
    <property type="protein sequence ID" value="KAA3471992.1"/>
    <property type="molecule type" value="Genomic_DNA"/>
</dbReference>
<dbReference type="OrthoDB" id="970860at2759"/>
<dbReference type="PANTHER" id="PTHR35021:SF8">
    <property type="entry name" value="FIBER PROTEIN FB17"/>
    <property type="match status" value="1"/>
</dbReference>
<gene>
    <name evidence="2" type="ORF">EPI10_022506</name>
</gene>
<dbReference type="AlphaFoldDB" id="A0A5B6VSH2"/>
<name>A0A5B6VSH2_9ROSI</name>
<comment type="caution">
    <text evidence="2">The sequence shown here is derived from an EMBL/GenBank/DDBJ whole genome shotgun (WGS) entry which is preliminary data.</text>
</comment>
<proteinExistence type="predicted"/>
<feature type="region of interest" description="Disordered" evidence="1">
    <location>
        <begin position="32"/>
        <end position="95"/>
    </location>
</feature>
<dbReference type="PANTHER" id="PTHR35021">
    <property type="match status" value="1"/>
</dbReference>
<evidence type="ECO:0000313" key="2">
    <source>
        <dbReference type="EMBL" id="KAA3471992.1"/>
    </source>
</evidence>
<accession>A0A5B6VSH2</accession>
<evidence type="ECO:0000256" key="1">
    <source>
        <dbReference type="SAM" id="MobiDB-lite"/>
    </source>
</evidence>
<sequence length="370" mass="41904">MSNEDSFFTDIFLDWFAGENCDSGVEPIAQYCPIGPPSPSDDNHVNSTSSMSSRSKKRNRELVSDDLLEAERKGTGHRRTGESSTSRQQPKTREDNLKELIVVKTVRKAAKILMDRIDRRVNKVKIADAELVYKMMAMRASHLLPQVFVSFDRFEAQSFRSNLKKFKENIMKIQKDYKGDRLTEAEAKQKLLEVGREIEQLDQHLEHYSTYPLMKEVAATDDDGGNLPAREELPSSFNDLKNQLYGKDNNKVSVKDFHGLQEALDNTTAWGKPPDYLELIAIQIEKARGKATEVSHIGIQVLVCAAIKEMEDFPIEDLEWGTLKKWGATLNVAKQLGFQVGFADNLLKTKLLAYFATQKLLDATEKKGII</sequence>
<protein>
    <submittedName>
        <fullName evidence="2">Pentafunctional arom polypeptide</fullName>
    </submittedName>
</protein>
<dbReference type="Proteomes" id="UP000325315">
    <property type="component" value="Unassembled WGS sequence"/>
</dbReference>
<reference evidence="2" key="1">
    <citation type="submission" date="2019-08" db="EMBL/GenBank/DDBJ databases">
        <authorList>
            <person name="Liu F."/>
        </authorList>
    </citation>
    <scope>NUCLEOTIDE SEQUENCE [LARGE SCALE GENOMIC DNA]</scope>
    <source>
        <strain evidence="2">PA1801</strain>
        <tissue evidence="2">Leaf</tissue>
    </source>
</reference>